<sequence length="96" mass="11222">MKEALQHIDLLEINLKKLFSKNKQLVSNFRLLEEELSNTKQYNKELLTQIDVLKKEIRTLKTANAILGSKENKRETKLKINSLIREIDECIVQLAD</sequence>
<proteinExistence type="predicted"/>
<dbReference type="Proteomes" id="UP000643701">
    <property type="component" value="Unassembled WGS sequence"/>
</dbReference>
<protein>
    <recommendedName>
        <fullName evidence="4">Cell division protein ZapB</fullName>
    </recommendedName>
</protein>
<evidence type="ECO:0000313" key="3">
    <source>
        <dbReference type="Proteomes" id="UP000643701"/>
    </source>
</evidence>
<dbReference type="RefSeq" id="WP_166399367.1">
    <property type="nucleotide sequence ID" value="NZ_JAANAS010000024.1"/>
</dbReference>
<keyword evidence="1" id="KW-0175">Coiled coil</keyword>
<gene>
    <name evidence="2" type="ORF">G7034_02445</name>
</gene>
<evidence type="ECO:0008006" key="4">
    <source>
        <dbReference type="Google" id="ProtNLM"/>
    </source>
</evidence>
<dbReference type="AlphaFoldDB" id="A0A967DZ55"/>
<dbReference type="Gene3D" id="1.20.5.340">
    <property type="match status" value="1"/>
</dbReference>
<dbReference type="EMBL" id="JAANAS010000024">
    <property type="protein sequence ID" value="NGZ89107.1"/>
    <property type="molecule type" value="Genomic_DNA"/>
</dbReference>
<reference evidence="2" key="1">
    <citation type="submission" date="2020-03" db="EMBL/GenBank/DDBJ databases">
        <title>Psychroflexus Maritimus sp. nov., isolate from marine sediment.</title>
        <authorList>
            <person name="Zhong Y.-L."/>
        </authorList>
    </citation>
    <scope>NUCLEOTIDE SEQUENCE</scope>
    <source>
        <strain evidence="2">C1</strain>
    </source>
</reference>
<feature type="coiled-coil region" evidence="1">
    <location>
        <begin position="1"/>
        <end position="63"/>
    </location>
</feature>
<evidence type="ECO:0000313" key="2">
    <source>
        <dbReference type="EMBL" id="NGZ89107.1"/>
    </source>
</evidence>
<keyword evidence="3" id="KW-1185">Reference proteome</keyword>
<accession>A0A967DZ55</accession>
<organism evidence="2 3">
    <name type="scientific">Psychroflexus maritimus</name>
    <dbReference type="NCBI Taxonomy" id="2714865"/>
    <lineage>
        <taxon>Bacteria</taxon>
        <taxon>Pseudomonadati</taxon>
        <taxon>Bacteroidota</taxon>
        <taxon>Flavobacteriia</taxon>
        <taxon>Flavobacteriales</taxon>
        <taxon>Flavobacteriaceae</taxon>
        <taxon>Psychroflexus</taxon>
    </lineage>
</organism>
<comment type="caution">
    <text evidence="2">The sequence shown here is derived from an EMBL/GenBank/DDBJ whole genome shotgun (WGS) entry which is preliminary data.</text>
</comment>
<evidence type="ECO:0000256" key="1">
    <source>
        <dbReference type="SAM" id="Coils"/>
    </source>
</evidence>
<name>A0A967DZ55_9FLAO</name>